<keyword evidence="1" id="KW-0812">Transmembrane</keyword>
<dbReference type="EMBL" id="QGUI01000626">
    <property type="protein sequence ID" value="PZM94072.1"/>
    <property type="molecule type" value="Genomic_DNA"/>
</dbReference>
<accession>A0A2W4J4J2</accession>
<feature type="transmembrane region" description="Helical" evidence="1">
    <location>
        <begin position="161"/>
        <end position="181"/>
    </location>
</feature>
<name>A0A2W4J4J2_9PSEU</name>
<dbReference type="AlphaFoldDB" id="A0A2W4J4J2"/>
<keyword evidence="1" id="KW-0472">Membrane</keyword>
<protein>
    <submittedName>
        <fullName evidence="2">Uncharacterized protein</fullName>
    </submittedName>
</protein>
<sequence>MHAISLFLLPWVTTGDGDLTALQAWEAIDLGEPSGFGEWYLFLLTYPLAALSVVLTLAALFESVAMKVVWAGLTLLGLAYLAVWHGARPLFGLVDGDSAEPSQVDLIIGGVAVVAIVVVAFMLKVAVSMFRRVAVLVLLVAGAVHVYAVTDLTGTSDFLSLDLGAFAPVLGYGLCASSVLLPKRLPGV</sequence>
<feature type="transmembrane region" description="Helical" evidence="1">
    <location>
        <begin position="39"/>
        <end position="61"/>
    </location>
</feature>
<gene>
    <name evidence="2" type="ORF">DIU77_14840</name>
</gene>
<proteinExistence type="predicted"/>
<reference evidence="2" key="1">
    <citation type="submission" date="2018-05" db="EMBL/GenBank/DDBJ databases">
        <authorList>
            <person name="Lanie J.A."/>
            <person name="Ng W.-L."/>
            <person name="Kazmierczak K.M."/>
            <person name="Andrzejewski T.M."/>
            <person name="Davidsen T.M."/>
            <person name="Wayne K.J."/>
            <person name="Tettelin H."/>
            <person name="Glass J.I."/>
            <person name="Rusch D."/>
            <person name="Podicherti R."/>
            <person name="Tsui H.-C.T."/>
            <person name="Winkler M.E."/>
        </authorList>
    </citation>
    <scope>NUCLEOTIDE SEQUENCE</scope>
    <source>
        <strain evidence="2">ZC4RG45</strain>
    </source>
</reference>
<comment type="caution">
    <text evidence="2">The sequence shown here is derived from an EMBL/GenBank/DDBJ whole genome shotgun (WGS) entry which is preliminary data.</text>
</comment>
<evidence type="ECO:0000256" key="1">
    <source>
        <dbReference type="SAM" id="Phobius"/>
    </source>
</evidence>
<feature type="transmembrane region" description="Helical" evidence="1">
    <location>
        <begin position="68"/>
        <end position="87"/>
    </location>
</feature>
<feature type="transmembrane region" description="Helical" evidence="1">
    <location>
        <begin position="107"/>
        <end position="126"/>
    </location>
</feature>
<evidence type="ECO:0000313" key="2">
    <source>
        <dbReference type="EMBL" id="PZM94072.1"/>
    </source>
</evidence>
<feature type="transmembrane region" description="Helical" evidence="1">
    <location>
        <begin position="133"/>
        <end position="149"/>
    </location>
</feature>
<organism evidence="2">
    <name type="scientific">Thermocrispum agreste</name>
    <dbReference type="NCBI Taxonomy" id="37925"/>
    <lineage>
        <taxon>Bacteria</taxon>
        <taxon>Bacillati</taxon>
        <taxon>Actinomycetota</taxon>
        <taxon>Actinomycetes</taxon>
        <taxon>Pseudonocardiales</taxon>
        <taxon>Pseudonocardiaceae</taxon>
        <taxon>Thermocrispum</taxon>
    </lineage>
</organism>
<keyword evidence="1" id="KW-1133">Transmembrane helix</keyword>